<gene>
    <name evidence="5" type="ORF">AXG93_2528s1150</name>
</gene>
<dbReference type="Gene3D" id="3.80.10.10">
    <property type="entry name" value="Ribonuclease Inhibitor"/>
    <property type="match status" value="3"/>
</dbReference>
<dbReference type="SMART" id="SM00369">
    <property type="entry name" value="LRR_TYP"/>
    <property type="match status" value="7"/>
</dbReference>
<feature type="region of interest" description="Disordered" evidence="4">
    <location>
        <begin position="758"/>
        <end position="781"/>
    </location>
</feature>
<dbReference type="PANTHER" id="PTHR15454">
    <property type="entry name" value="NISCHARIN RELATED"/>
    <property type="match status" value="1"/>
</dbReference>
<dbReference type="SMART" id="SM00365">
    <property type="entry name" value="LRR_SD22"/>
    <property type="match status" value="3"/>
</dbReference>
<feature type="region of interest" description="Disordered" evidence="4">
    <location>
        <begin position="98"/>
        <end position="126"/>
    </location>
</feature>
<dbReference type="Proteomes" id="UP000077202">
    <property type="component" value="Unassembled WGS sequence"/>
</dbReference>
<dbReference type="Pfam" id="PF13855">
    <property type="entry name" value="LRR_8"/>
    <property type="match status" value="2"/>
</dbReference>
<accession>A0A176WNM3</accession>
<dbReference type="Gene3D" id="1.20.5.190">
    <property type="match status" value="1"/>
</dbReference>
<keyword evidence="2" id="KW-0677">Repeat</keyword>
<dbReference type="PROSITE" id="PS50096">
    <property type="entry name" value="IQ"/>
    <property type="match status" value="4"/>
</dbReference>
<keyword evidence="1" id="KW-0433">Leucine-rich repeat</keyword>
<dbReference type="GO" id="GO:0005737">
    <property type="term" value="C:cytoplasm"/>
    <property type="evidence" value="ECO:0007669"/>
    <property type="project" value="TreeGrafter"/>
</dbReference>
<dbReference type="CDD" id="cd23767">
    <property type="entry name" value="IQCD"/>
    <property type="match status" value="2"/>
</dbReference>
<dbReference type="PROSITE" id="PS51450">
    <property type="entry name" value="LRR"/>
    <property type="match status" value="3"/>
</dbReference>
<proteinExistence type="predicted"/>
<evidence type="ECO:0000313" key="5">
    <source>
        <dbReference type="EMBL" id="OAE34750.1"/>
    </source>
</evidence>
<keyword evidence="6" id="KW-1185">Reference proteome</keyword>
<dbReference type="EMBL" id="LVLJ01000312">
    <property type="protein sequence ID" value="OAE34750.1"/>
    <property type="molecule type" value="Genomic_DNA"/>
</dbReference>
<keyword evidence="3" id="KW-0175">Coiled coil</keyword>
<protein>
    <submittedName>
        <fullName evidence="5">Uncharacterized protein</fullName>
    </submittedName>
</protein>
<evidence type="ECO:0000313" key="6">
    <source>
        <dbReference type="Proteomes" id="UP000077202"/>
    </source>
</evidence>
<evidence type="ECO:0000256" key="2">
    <source>
        <dbReference type="ARBA" id="ARBA00022737"/>
    </source>
</evidence>
<dbReference type="InterPro" id="IPR032675">
    <property type="entry name" value="LRR_dom_sf"/>
</dbReference>
<reference evidence="5" key="1">
    <citation type="submission" date="2016-03" db="EMBL/GenBank/DDBJ databases">
        <title>Mechanisms controlling the formation of the plant cell surface in tip-growing cells are functionally conserved among land plants.</title>
        <authorList>
            <person name="Honkanen S."/>
            <person name="Jones V.A."/>
            <person name="Morieri G."/>
            <person name="Champion C."/>
            <person name="Hetherington A.J."/>
            <person name="Kelly S."/>
            <person name="Saint-Marcoux D."/>
            <person name="Proust H."/>
            <person name="Prescott H."/>
            <person name="Dolan L."/>
        </authorList>
    </citation>
    <scope>NUCLEOTIDE SEQUENCE [LARGE SCALE GENOMIC DNA]</scope>
    <source>
        <tissue evidence="5">Whole gametophyte</tissue>
    </source>
</reference>
<feature type="region of interest" description="Disordered" evidence="4">
    <location>
        <begin position="30"/>
        <end position="50"/>
    </location>
</feature>
<feature type="coiled-coil region" evidence="3">
    <location>
        <begin position="271"/>
        <end position="342"/>
    </location>
</feature>
<dbReference type="Pfam" id="PF00612">
    <property type="entry name" value="IQ"/>
    <property type="match status" value="4"/>
</dbReference>
<evidence type="ECO:0000256" key="4">
    <source>
        <dbReference type="SAM" id="MobiDB-lite"/>
    </source>
</evidence>
<dbReference type="PANTHER" id="PTHR15454:SF73">
    <property type="entry name" value="DYNEIN AXONEMAL LIGHT CHAIN 1"/>
    <property type="match status" value="1"/>
</dbReference>
<evidence type="ECO:0000256" key="3">
    <source>
        <dbReference type="SAM" id="Coils"/>
    </source>
</evidence>
<comment type="caution">
    <text evidence="5">The sequence shown here is derived from an EMBL/GenBank/DDBJ whole genome shotgun (WGS) entry which is preliminary data.</text>
</comment>
<dbReference type="SMART" id="SM00015">
    <property type="entry name" value="IQ"/>
    <property type="match status" value="4"/>
</dbReference>
<organism evidence="5 6">
    <name type="scientific">Marchantia polymorpha subsp. ruderalis</name>
    <dbReference type="NCBI Taxonomy" id="1480154"/>
    <lineage>
        <taxon>Eukaryota</taxon>
        <taxon>Viridiplantae</taxon>
        <taxon>Streptophyta</taxon>
        <taxon>Embryophyta</taxon>
        <taxon>Marchantiophyta</taxon>
        <taxon>Marchantiopsida</taxon>
        <taxon>Marchantiidae</taxon>
        <taxon>Marchantiales</taxon>
        <taxon>Marchantiaceae</taxon>
        <taxon>Marchantia</taxon>
    </lineage>
</organism>
<dbReference type="InterPro" id="IPR001611">
    <property type="entry name" value="Leu-rich_rpt"/>
</dbReference>
<name>A0A176WNM3_MARPO</name>
<dbReference type="InterPro" id="IPR000048">
    <property type="entry name" value="IQ_motif_EF-hand-BS"/>
</dbReference>
<evidence type="ECO:0000256" key="1">
    <source>
        <dbReference type="ARBA" id="ARBA00022614"/>
    </source>
</evidence>
<feature type="compositionally biased region" description="Polar residues" evidence="4">
    <location>
        <begin position="759"/>
        <end position="770"/>
    </location>
</feature>
<dbReference type="SUPFAM" id="SSF52058">
    <property type="entry name" value="L domain-like"/>
    <property type="match status" value="1"/>
</dbReference>
<sequence length="2004" mass="227731">MSVCVSPVLAPAWNVDLELQKELDAVSIRSHLSSSSSSAGDDEYETKGDDREALALATNARLDMLLDGWRVKEKKLQEYEQTLNRIRLWQGGLISDEEMRGKESEDKSVSSSKHHIHSDPPEQVRPQTKFLAEATSMSKTHEVKETETQRDLKQSLDCIKLSPIATRVPDFITRLGETPQESPCSNSLDAVSSCNTSTEKHDNSDLKFSKTNPEYRESKETVCSESCSSAGDFEEDAITLLNARRTKMLEEFRAAEVQRTREWNQRRKVDSEESERKMALASERRQELEVELQKEQRTKLATLETEQRRKLRLLEELQRTEESNLESEKQEMEVRYKALTDISDTYKHLEEELDLRRLDHDDTVREMLSQEQINNPGISNLQEDADDSHAQRCCIQIQALVRGHLCRKKYKFSRHHESEIDRTPQTKLVLDERCSNNMQETTICEESGNKQSPARTPDLNCKNWQLYEEVLDRLTDLAGTGNIDDIYPCLELAKAIGLDEEARAVEDEVYQRKESTRNWLTQVINGWDTGRVNLQKHFEEANRVNLAPLYAVAEAVVFAREKEIGESLEMAISRASRWDFYLWMCRAKVMGMEEVLTCSYQLFQRKLKLVKDALEKESKLGTKDQYSIPFQEATSMGLQSETGLAMKVILKRVLQFIRRAIVLVGTKSSKRNPRAQDWKTVEHEGTQIGLDMTTMEYLRQAIISSRTLECVKRVWITKYKTSDTGVPIELINKRHGSVAGWDNTLVYPTNGPECEIPEVSNNNGRSSNPATRLPGETWPSVDSKLREDSKWVMPHNWLEMLRLQSLWQQQMISERTSGLLDFRPGSQEAKKINSEYDKHMLNHHCARLRESATSPFITGSFLESFTLEELSERQKDTLEVERDYRQEEAGQYDDEGLGGATDVDEEDLKQVVDGDELLVERVTITPSKSSISREMLERRFNCGRRDLRWMMRLDLINEGLTSLGKNSIFRWCPRLRCLSVDTNRLTTFQEVFEGGEGYLEQLSARDNLLEDLTGLEGLQKLTVLHLDGNFLTQLTANKKRTGKENSAVNTCATSNDCCGVVPGQLPEVCWSRLQVLTLACNRLTNVSQLGSLCPNLEVLDLGSNQLVTFGKGEKNALTCLQHLRVLDVGQNKLKSRSLWEGLKHCPELVSLVASRNHLTELPNHFGSVLLREIWLNGNAIKQLGCKVWLPSLQRLYLQDNLITSLEPLWGCPALEVLDLSFNCISEHSQLQHLSGFPNLRSLQLNDNPISEQEDHADYVLQAVPWLAELDNEAVSKTSRDKAISTIFNNMMEVVGIAFVKEKLARGDTLLRGFTNPCSAHKISFNRQEHNENRNGQFLNRNIWEVNDVMNGEADEASLWAILMETKHLAQSSAVFQSLLTMNAEILKLGTLRVLTESEFEARSIMTAYQQMTHGLRGKLHAATKERCFRVSKETDISGQHIYQRWPLGETITQVGPLSRSSGVSGTSDKEGACHLEWCLEEHTTFDTRAYTEIYKENADYRLEAEAQSRRVVKLQALARAYMARKRVKVLLRARREKQELETRRGVVRVQALWRGWKVRREKILERLKLEAVERKLQIEAAIPIQARWRGYITRVKFQQAMKRAKYTDDDDFDYEPIDESDFLAGELALASYQPADMYLFALGSTSHGAKDTPILRMSALEEFHHEDTLAKDAKQIEASFTPQKCPGTSLKNTKTVEAAQTSTFISQPCRASSLDGNEKEVAEVAKNFNPLTCLVSGAKAIEKVIEVKSVEGIIQTKSVDKEKRSKEVKSPDPPVQLDQKSLKELIESMGFNSPFPSKSVNTEAKEVPEGDVCTTISRHLDRLISSSVDSEQQIITSERAESPMGESKKKATLDDKKAAIEEIAKDWGFKSERTAEAYMKARERTMKKAKDMAQQQTLRDPETRFKRFKAKLGGQLPAVVPPLKLSESKVSSSYTAERQVNDCQKHLRERLCDSGGQILGAAPISHRNAALLQPAKDQKKISSVTEIPTEMKMTEMKVASYCTS</sequence>
<feature type="compositionally biased region" description="Basic and acidic residues" evidence="4">
    <location>
        <begin position="98"/>
        <end position="108"/>
    </location>
</feature>
<dbReference type="InterPro" id="IPR003591">
    <property type="entry name" value="Leu-rich_rpt_typical-subtyp"/>
</dbReference>